<dbReference type="EMBL" id="CM041541">
    <property type="protein sequence ID" value="KAI3366136.1"/>
    <property type="molecule type" value="Genomic_DNA"/>
</dbReference>
<evidence type="ECO:0000313" key="1">
    <source>
        <dbReference type="EMBL" id="KAI3366136.1"/>
    </source>
</evidence>
<reference evidence="1" key="1">
    <citation type="submission" date="2022-04" db="EMBL/GenBank/DDBJ databases">
        <title>Jade perch genome.</title>
        <authorList>
            <person name="Chao B."/>
        </authorList>
    </citation>
    <scope>NUCLEOTIDE SEQUENCE</scope>
    <source>
        <strain evidence="1">CB-2022</strain>
    </source>
</reference>
<proteinExistence type="predicted"/>
<keyword evidence="2" id="KW-1185">Reference proteome</keyword>
<dbReference type="Proteomes" id="UP000831701">
    <property type="component" value="Chromosome 11"/>
</dbReference>
<evidence type="ECO:0000313" key="2">
    <source>
        <dbReference type="Proteomes" id="UP000831701"/>
    </source>
</evidence>
<comment type="caution">
    <text evidence="1">The sequence shown here is derived from an EMBL/GenBank/DDBJ whole genome shotgun (WGS) entry which is preliminary data.</text>
</comment>
<organism evidence="1 2">
    <name type="scientific">Scortum barcoo</name>
    <name type="common">barcoo grunter</name>
    <dbReference type="NCBI Taxonomy" id="214431"/>
    <lineage>
        <taxon>Eukaryota</taxon>
        <taxon>Metazoa</taxon>
        <taxon>Chordata</taxon>
        <taxon>Craniata</taxon>
        <taxon>Vertebrata</taxon>
        <taxon>Euteleostomi</taxon>
        <taxon>Actinopterygii</taxon>
        <taxon>Neopterygii</taxon>
        <taxon>Teleostei</taxon>
        <taxon>Neoteleostei</taxon>
        <taxon>Acanthomorphata</taxon>
        <taxon>Eupercaria</taxon>
        <taxon>Centrarchiformes</taxon>
        <taxon>Terapontoidei</taxon>
        <taxon>Terapontidae</taxon>
        <taxon>Scortum</taxon>
    </lineage>
</organism>
<accession>A0ACB8WED3</accession>
<name>A0ACB8WED3_9TELE</name>
<protein>
    <submittedName>
        <fullName evidence="1">Uncharacterized protein</fullName>
    </submittedName>
</protein>
<sequence length="1964" mass="214898">MDMPRAAFHHKTQPPVHPVPPPPSIPPSCALQKRQLTSEKDPLGILDPIPHKPVSQPPTNAPNPSNFQPNIHSQVPMMNVNIPPPAIVPLPSNLPLPTVKPGPVGHGGHVQRTQQGGPASSMSPSPVTSPVHMAGPALGRVEASPHRSRSSSTSSDHGNFAMPSGHQAPCGTMKVPPRSPRSAMGSPRPAMPSSPSTNKTDPLHQYKDSQMLPGMGNSVGTQPHSNPMYSPTSSSSSSLATSSASQKGHPGLLGMPLNQILNQQNAASFPASSLLSAAAKAQLANQNKLSAAGNSTAGMAGGGVGMAGMGAGGGGNGGGGGHPGSMSGPRGMEGHSTLNPMLPPNSTMLLNTPEGQSGRAALRDKLMAQQRDPMRKRRQSSGSAAVNHDNGNNMVYNMLNKRGMGGPHMSGPSATEQLRKVGRLGNLPPNTSMAQLLQSMSCQSSHNLAGNSHRPGLSPGPGPGPQGAAQLHYNDSTGMVPGGPQQRLRGPGDAMQHCQNMDASGGHLASRPGQFPDMMAQMQQTPRPFGCGMASLQPHINAGGGQMYQQQVHQGLQQGVASHPAYQGQQHFSDNPPYTDSNNANAGSMACLYQNYQQGMLPHPQFREGQQPHGEGLPAGTPGSDRGPGGGLPESVDAIYRAVVDAASKGMHVTITTTVSGTTQASPVPALSAMSAFTASIGEPVNLPKAVSTVLHGHQEGEALPQPARLRQARLGRGQKNLDPGKSTPDGPEANDYFRSPGRGTPRGQWDGETQHGGGFDAHSNNSAWGDGGALRPHQRRQHPLQHPGLWRSPGPPMRQELTGDDHQSPSSSTSLEGPLATAKDYSHYNGHFNGMAPSPSDTKSLSSEEDLRQPDSPSSELLHYRSRTFNMGELVWGQLKGFPPWPAKLAGDEQVHSAAMQLREQAKVEPEKLKTLTHDLEALDRAAKRGLKPGKLNNHLEAAIHEAMSELDKMSGTIPSRDRQEPGLTSGSCVMDLFAAMMDASECGVRVMCRFRPLNEAEITRGDKYIPKFKEDDTVVITASNLCTTSGKPYVFDRVLPPNTSQEQVYDQCAKQIVKDVLGGYNGTIFAYGQTSSGKTHTMEGKLHDPQLMGIIPRIAHDIFDHIYSMDENLEFHIKVSYFEIYLDKIRDLLDVSKTNLSVHEDKNRVPYVKGCTERFVSSPEEVMDVIDEGKANRHVAVTNMNEHSSRSHSIFLINIKQENIETEKKLSGKLYLVDLAGSEKVSKTGAEGAVLDEAKNINKSLSALGNVISALAEGTKSHVPYRDSKMTRILQDSLGGNCRTTIIICCSPSVYNEAETKSTLMFGQSRTKQLHYTCRVKVKPPEVCRNKIFFLAKTIKNTVSVNLELTAEEWKKKYEKEKEKNKSLKNIIQRLEAELNRWRNGEDVPEEEQLSSKDQRSVEPYDNTPIIDNLLPAGGGGVSDDEINQHSQLAEKLKEQMMDQEELLASTRRDYEKIQEELCRLQTENELAKEEVKEVLQALEELAVNYDQKSQEVEERDRANLQLTEELQHKTLHILSSSVAVVAAVQRELNQLQELNGLQRKRAAEVLNLLLRDLSDIGAIIGISDGVKTAASSEMKGNGSVVEEEFTVARLYISKMKSEVKSLVNRSKQLESAQADAHHKIQANEKELASCQLLISQHQAKIKSLTDYMQNMEQKKRQLEESQDALTEELAKLQAHEKRHEVEKEKEDISRLDGDEDIKKTLEEQLENHREAHQKQVSRLRDDIEDKQRMLDELTDLNQGLLLEQERLMSDYEKLKAEEREKDAKLQKLILLNEQREQAREDLKGLEETVAKELQTLHNLRKLFVQDLTTRVKKSAELDCEEGLGNVAQKQKISFLENNLEQLTKVHKQLVRDNADLRCELPKLEKRLRATAERVKALENALKEAKENAMRDRKRYQQEVDRIKEAVRAKNMSRRGYSAQIGERRLSPSDQAITRCRPPSAAPSEPAASTPTTETTTA</sequence>
<feature type="non-terminal residue" evidence="1">
    <location>
        <position position="1964"/>
    </location>
</feature>
<gene>
    <name evidence="1" type="ORF">L3Q82_009962</name>
</gene>